<dbReference type="PANTHER" id="PTHR43434:SF23">
    <property type="entry name" value="PHOSPHOGLYCOLATE PHOSPHATASE"/>
    <property type="match status" value="1"/>
</dbReference>
<dbReference type="EC" id="3.1.3.18" evidence="5"/>
<evidence type="ECO:0000313" key="10">
    <source>
        <dbReference type="EMBL" id="WML91347.1"/>
    </source>
</evidence>
<evidence type="ECO:0000256" key="9">
    <source>
        <dbReference type="ARBA" id="ARBA00023277"/>
    </source>
</evidence>
<dbReference type="NCBIfam" id="TIGR01509">
    <property type="entry name" value="HAD-SF-IA-v3"/>
    <property type="match status" value="1"/>
</dbReference>
<dbReference type="InterPro" id="IPR050155">
    <property type="entry name" value="HAD-like_hydrolase_sf"/>
</dbReference>
<accession>A0ABY9MRV4</accession>
<comment type="cofactor">
    <cofactor evidence="2">
        <name>Mg(2+)</name>
        <dbReference type="ChEBI" id="CHEBI:18420"/>
    </cofactor>
</comment>
<dbReference type="Proteomes" id="UP001236657">
    <property type="component" value="Chromosome"/>
</dbReference>
<dbReference type="SFLD" id="SFLDS00003">
    <property type="entry name" value="Haloacid_Dehalogenase"/>
    <property type="match status" value="1"/>
</dbReference>
<evidence type="ECO:0000256" key="5">
    <source>
        <dbReference type="ARBA" id="ARBA00013078"/>
    </source>
</evidence>
<evidence type="ECO:0000256" key="3">
    <source>
        <dbReference type="ARBA" id="ARBA00004818"/>
    </source>
</evidence>
<dbReference type="InterPro" id="IPR023214">
    <property type="entry name" value="HAD_sf"/>
</dbReference>
<sequence>MSTSSFLPIKCFLFDLDGTLLDTAPDLLAALNAVLLHEGRAPYTLEQARHTVSHGSIGMLELAFGSHQTEAEMAARREVFLAYYQANISRYSRLFDAIPDVLATLEAANIPWGIVTNKPEYLTFPLLQALNLHSRPRSIIGGDTLAVAKPHPEPLLLAAAQCGIAPEQCLYVGDAERDIVAGRDAGMKTLIAEWGYLNPNNEHHHWPADGMISNPADMLLWLN</sequence>
<dbReference type="GO" id="GO:0008967">
    <property type="term" value="F:phosphoglycolate phosphatase activity"/>
    <property type="evidence" value="ECO:0007669"/>
    <property type="project" value="UniProtKB-EC"/>
</dbReference>
<dbReference type="RefSeq" id="WP_038140144.1">
    <property type="nucleotide sequence ID" value="NZ_CP133218.1"/>
</dbReference>
<keyword evidence="7 10" id="KW-0378">Hydrolase</keyword>
<dbReference type="Gene3D" id="3.40.50.1000">
    <property type="entry name" value="HAD superfamily/HAD-like"/>
    <property type="match status" value="1"/>
</dbReference>
<keyword evidence="6" id="KW-0479">Metal-binding</keyword>
<evidence type="ECO:0000256" key="2">
    <source>
        <dbReference type="ARBA" id="ARBA00001946"/>
    </source>
</evidence>
<evidence type="ECO:0000256" key="6">
    <source>
        <dbReference type="ARBA" id="ARBA00022723"/>
    </source>
</evidence>
<evidence type="ECO:0000256" key="4">
    <source>
        <dbReference type="ARBA" id="ARBA00006171"/>
    </source>
</evidence>
<dbReference type="Gene3D" id="1.10.150.240">
    <property type="entry name" value="Putative phosphatase, domain 2"/>
    <property type="match status" value="1"/>
</dbReference>
<dbReference type="InterPro" id="IPR023198">
    <property type="entry name" value="PGP-like_dom2"/>
</dbReference>
<dbReference type="InterPro" id="IPR006439">
    <property type="entry name" value="HAD-SF_hydro_IA"/>
</dbReference>
<dbReference type="NCBIfam" id="TIGR01449">
    <property type="entry name" value="PGP_bact"/>
    <property type="match status" value="1"/>
</dbReference>
<reference evidence="10 11" key="1">
    <citation type="submission" date="2023-08" db="EMBL/GenBank/DDBJ databases">
        <title>New molecular markers tilS and rpoB for phylogenetic and monitoring studies of the genus Thiothrix biodiversity.</title>
        <authorList>
            <person name="Ravin N.V."/>
            <person name="Smolyakov D."/>
            <person name="Markov N.D."/>
            <person name="Beletsky A.V."/>
            <person name="Mardanov A.V."/>
            <person name="Rudenko T.S."/>
            <person name="Grabovich M.Y."/>
        </authorList>
    </citation>
    <scope>NUCLEOTIDE SEQUENCE [LARGE SCALE GENOMIC DNA]</scope>
    <source>
        <strain evidence="10 11">MK1</strain>
    </source>
</reference>
<evidence type="ECO:0000256" key="8">
    <source>
        <dbReference type="ARBA" id="ARBA00022842"/>
    </source>
</evidence>
<gene>
    <name evidence="10" type="primary">gph</name>
    <name evidence="10" type="ORF">RCF98_03100</name>
</gene>
<dbReference type="PANTHER" id="PTHR43434">
    <property type="entry name" value="PHOSPHOGLYCOLATE PHOSPHATASE"/>
    <property type="match status" value="1"/>
</dbReference>
<comment type="pathway">
    <text evidence="3">Organic acid metabolism; glycolate biosynthesis; glycolate from 2-phosphoglycolate: step 1/1.</text>
</comment>
<dbReference type="InterPro" id="IPR037512">
    <property type="entry name" value="PGPase_prok"/>
</dbReference>
<comment type="catalytic activity">
    <reaction evidence="1">
        <text>2-phosphoglycolate + H2O = glycolate + phosphate</text>
        <dbReference type="Rhea" id="RHEA:14369"/>
        <dbReference type="ChEBI" id="CHEBI:15377"/>
        <dbReference type="ChEBI" id="CHEBI:29805"/>
        <dbReference type="ChEBI" id="CHEBI:43474"/>
        <dbReference type="ChEBI" id="CHEBI:58033"/>
        <dbReference type="EC" id="3.1.3.18"/>
    </reaction>
</comment>
<dbReference type="SUPFAM" id="SSF56784">
    <property type="entry name" value="HAD-like"/>
    <property type="match status" value="1"/>
</dbReference>
<dbReference type="SFLD" id="SFLDG01129">
    <property type="entry name" value="C1.5:_HAD__Beta-PGM__Phosphata"/>
    <property type="match status" value="1"/>
</dbReference>
<comment type="similarity">
    <text evidence="4">Belongs to the HAD-like hydrolase superfamily. CbbY/CbbZ/Gph/YieH family.</text>
</comment>
<keyword evidence="11" id="KW-1185">Reference proteome</keyword>
<name>A0ABY9MRV4_9GAMM</name>
<dbReference type="EMBL" id="CP133218">
    <property type="protein sequence ID" value="WML91347.1"/>
    <property type="molecule type" value="Genomic_DNA"/>
</dbReference>
<evidence type="ECO:0000256" key="7">
    <source>
        <dbReference type="ARBA" id="ARBA00022801"/>
    </source>
</evidence>
<keyword evidence="9" id="KW-0119">Carbohydrate metabolism</keyword>
<evidence type="ECO:0000313" key="11">
    <source>
        <dbReference type="Proteomes" id="UP001236657"/>
    </source>
</evidence>
<keyword evidence="8" id="KW-0460">Magnesium</keyword>
<dbReference type="Pfam" id="PF13419">
    <property type="entry name" value="HAD_2"/>
    <property type="match status" value="1"/>
</dbReference>
<dbReference type="SFLD" id="SFLDG01135">
    <property type="entry name" value="C1.5.6:_HAD__Beta-PGM__Phospha"/>
    <property type="match status" value="1"/>
</dbReference>
<proteinExistence type="inferred from homology"/>
<dbReference type="InterPro" id="IPR041492">
    <property type="entry name" value="HAD_2"/>
</dbReference>
<dbReference type="InterPro" id="IPR036412">
    <property type="entry name" value="HAD-like_sf"/>
</dbReference>
<organism evidence="10 11">
    <name type="scientific">Thiothrix lacustris</name>
    <dbReference type="NCBI Taxonomy" id="525917"/>
    <lineage>
        <taxon>Bacteria</taxon>
        <taxon>Pseudomonadati</taxon>
        <taxon>Pseudomonadota</taxon>
        <taxon>Gammaproteobacteria</taxon>
        <taxon>Thiotrichales</taxon>
        <taxon>Thiotrichaceae</taxon>
        <taxon>Thiothrix</taxon>
    </lineage>
</organism>
<evidence type="ECO:0000256" key="1">
    <source>
        <dbReference type="ARBA" id="ARBA00000830"/>
    </source>
</evidence>
<protein>
    <recommendedName>
        <fullName evidence="5">phosphoglycolate phosphatase</fullName>
        <ecNumber evidence="5">3.1.3.18</ecNumber>
    </recommendedName>
</protein>
<dbReference type="NCBIfam" id="TIGR01549">
    <property type="entry name" value="HAD-SF-IA-v1"/>
    <property type="match status" value="1"/>
</dbReference>